<evidence type="ECO:0000256" key="6">
    <source>
        <dbReference type="PROSITE-ProRule" id="PRU01398"/>
    </source>
</evidence>
<gene>
    <name evidence="8" type="ORF">RCO22_13830</name>
</gene>
<feature type="active site" description="Glycyl thioester intermediate" evidence="6">
    <location>
        <position position="2016"/>
    </location>
</feature>
<dbReference type="InterPro" id="IPR001611">
    <property type="entry name" value="Leu-rich_rpt"/>
</dbReference>
<keyword evidence="6" id="KW-0833">Ubl conjugation pathway</keyword>
<comment type="catalytic activity">
    <reaction evidence="1">
        <text>S-ubiquitinyl-[E2 ubiquitin-conjugating enzyme]-L-cysteine + [acceptor protein]-L-lysine = [E2 ubiquitin-conjugating enzyme]-L-cysteine + N(6)-ubiquitinyl-[acceptor protein]-L-lysine.</text>
        <dbReference type="EC" id="2.3.2.27"/>
    </reaction>
</comment>
<dbReference type="SUPFAM" id="SSF52058">
    <property type="entry name" value="L domain-like"/>
    <property type="match status" value="2"/>
</dbReference>
<dbReference type="Pfam" id="PF20178">
    <property type="entry name" value="ToxA_N"/>
    <property type="match status" value="1"/>
</dbReference>
<sequence>MPTLPAPAEQGLHTALIKNSLPGWIARSAAADIRRLKPGLLPGRVPEDAPPAWLSNAPAGLRQAFADSQLASRRAHERLAKTLDGLKGITEFAQPLLEEAWRNRFGEVPDVHQHQLHYLRYREVPQQHSLLQAALLNFEGNEDFADIALEQTSALAPEGALFTEYYGEILPDHSRRARYRYREKLAITPDQFAALCRQLNLGQQYQAHLQQVFEDAGTKAVVREQMIDAQKKLLTVRLHTARMKNEISDSAYAMLNALLAGTERPQWDGKPVACSQLAILGCKVGEVVLIGPGVGAIAEARQQLGLATALLPGASLGDLLVPAAADQRLVAWIPGAPLYPLKEYPSMKAFEADLATQLRSPAYQRLFASLVPQGEAPAFLQRLKTKLFTYKWNSRGYKEQVYDTHIDLNRRETLISGELFGALYDNHLQRLKDNARTLAVPTAEADRKAAQERHEHWLSIGLNVLNVAAFVVPGLGEVMLAVTAVQLGLEVYHGIESWKEGDMDAAWGHLESVALNVAFMAALGGSTALASRAPKIQVSRWVDGLVPVKLPSGEARLWKPDLAPYRSEVVLDPALKPNAQGQYETGGKIYVRIGENLHEKGFDSRIRKWRIKHPDNPEAYQPILEHNNAGAWRHAHEQPFKWDRLTLLRRLGPATEEFSDTTLGIIGDISGVQDHVLRKTYIEGRPLPALLADTLEQFRSQPVADTAPLAGEEAVLQRRFPGLSRRAIREILDTASEQERLQLRSQRGTSARLDNAARRAVQQGRLSRALRGLYRQADAGVDTDRLALHCLQHLPGWPTNLRLEVRFQAVEGPLLDSIGPQDAPLRRYLVKQGETFQAYDERGVALNSRTTGRRNFFQSVVHAIPAAARPGLGMPLPTLDRELQQAVAGYATRRRSQMFNVLGLRAPRSRPVLTGAGGVLGYPLSGRGKGFEVDASLTARVQALYPNLNGGQASQFVLSRLQAGESAQQVFTLLGNRQREFDLLQEELDQWTAAAAGQAGGASQQQRAAADIIGCWRQGIYRELPPLSTLSLGSVTDLPRLSADFSHVHSLSVRAEVLSGEQGARLAEQFSRVQRLDVLLEATPGIELVGGLNRFTGLTQLTLSGRDMAYPAAFMQRLGGMERLQNLTVEGVSQSLDVSALTHLRVLRMEGSVQEWPQGVTSLEHLERLDLWRTNIRSVPTSMLAGHDRLWRGLNLRWAAFERREFMAVYEHVRGNPAHLLNEQTLAEGYCEGVMDRLKNVRWGFGVDVVLQLRQQGMSVEQMLARTHQLLDEQLSLSQDLEAWAARELRVDRRQVDAFYRQRAAERLLDCWREGLGPRFALSGRSARSNLSNTTLNLSGGVLGDLPRLPAPAFAHVKQVNLSGTQISIETLNDFLGAFRAIEELNLSSGNLAQLPSALDDFTALRQLDLSHNQLNVTPAIQQRLSRLTTLETLDLQYNRVMSLDVRGLNALRRLNLSHTGITDWPLGVLDLPVLESLDLSYSAITRVPPQALTGHDALMLKSNLRGCRLTPRTCADIQVFAQRTFRENPLGVDVELLPLVGPNIYLHKPLGIPQTQLSIGRTGGDPEYFPVRVTDDPGQLLLPLQVENVGAQARLTPAARLQQLDPSLGSAEAVERIVEWQAAGLGATAIDTRLVQLHSEHQRLSRALNSWIDIEGYRESGGWVSAINRRRAADRILQSWRHNLRARPELPPVDGREVLDLSGLYVGDLPALPASMSHVSVLDLTEVKLTEQGSNGFLGSFPHLRWLMLNKNGLAHLPEVINRYTALTHLEATYNDLRDAVELQTLLGPLTALEWLDLGENTLANLDVSGLHGLTNLDLHNNVLEEWPTGVLELPRLRTLDLSNNQIETIPDDALLPRHNLLMSNTNVTDNGLEERAFERLSEFLDETGFGLGYTREQINDQLDVFLRNASREEAELSGELHPELLTPEAQKAQWFSGVAADSSKHAVWESLKSADDSEDFFYIISQLKNAQDFITDRPELTRRVWEVLEAAEQRPALREQLFGKARGMRINATCGDGWILLFSDLEVSAYEFKALETVEPGKEGAALFKLARSMIRLEQTEATASRVISLKPSVDPAEIRLAYRIGLAQRLELPRQPSGMLYRNLSQVKQADIDQAYASIIAREVTEAFTDDLIARQYWVDYLQKQYATDFTTLAQAQALKAEALEDRYPEFGAQYEAEAVVLARQRTDQRQALLIRLSVQERATLGL</sequence>
<organism evidence="8 9">
    <name type="scientific">Pseudomonas yamanorum</name>
    <dbReference type="NCBI Taxonomy" id="515393"/>
    <lineage>
        <taxon>Bacteria</taxon>
        <taxon>Pseudomonadati</taxon>
        <taxon>Pseudomonadota</taxon>
        <taxon>Gammaproteobacteria</taxon>
        <taxon>Pseudomonadales</taxon>
        <taxon>Pseudomonadaceae</taxon>
        <taxon>Pseudomonas</taxon>
    </lineage>
</organism>
<protein>
    <recommendedName>
        <fullName evidence="2">RING-type E3 ubiquitin transferase</fullName>
        <ecNumber evidence="2">2.3.2.27</ecNumber>
    </recommendedName>
</protein>
<evidence type="ECO:0000256" key="3">
    <source>
        <dbReference type="ARBA" id="ARBA00022614"/>
    </source>
</evidence>
<name>A0ABU1CRX3_9PSED</name>
<dbReference type="PROSITE" id="PS52053">
    <property type="entry name" value="NEL"/>
    <property type="match status" value="1"/>
</dbReference>
<keyword evidence="6" id="KW-0832">Ubl conjugation</keyword>
<dbReference type="SMART" id="SM00369">
    <property type="entry name" value="LRR_TYP"/>
    <property type="match status" value="7"/>
</dbReference>
<dbReference type="PROSITE" id="PS51450">
    <property type="entry name" value="LRR"/>
    <property type="match status" value="1"/>
</dbReference>
<dbReference type="Gene3D" id="1.20.58.360">
    <property type="entry name" value="Shigella T3SS effector IpaH defines"/>
    <property type="match status" value="1"/>
</dbReference>
<keyword evidence="3" id="KW-0433">Leucine-rich repeat</keyword>
<dbReference type="Proteomes" id="UP001224477">
    <property type="component" value="Unassembled WGS sequence"/>
</dbReference>
<evidence type="ECO:0000256" key="1">
    <source>
        <dbReference type="ARBA" id="ARBA00000900"/>
    </source>
</evidence>
<dbReference type="Gene3D" id="3.80.10.10">
    <property type="entry name" value="Ribonuclease Inhibitor"/>
    <property type="match status" value="3"/>
</dbReference>
<reference evidence="8 9" key="1">
    <citation type="journal article" date="2023" name="Microbiol. Resour. Announc.">
        <title>Whole-genome sequence of Pseudomonas yamanorum OLsAu1 isolated from the edible ectomycorrhizal mushroom Lactarius sp. section Deliciosi.</title>
        <authorList>
            <person name="Ramirez-Mendoza R."/>
            <person name="Angeles-Argaiz R.E."/>
            <person name="Hernandez-Oaxaca D."/>
            <person name="Aguirre-Beltran L."/>
            <person name="Almaraz-Suarez J."/>
            <person name="Perez-Moreno J."/>
        </authorList>
    </citation>
    <scope>NUCLEOTIDE SEQUENCE [LARGE SCALE GENOMIC DNA]</scope>
    <source>
        <strain evidence="8 9">OLsAu1</strain>
    </source>
</reference>
<dbReference type="InterPro" id="IPR050216">
    <property type="entry name" value="LRR_domain-containing"/>
</dbReference>
<evidence type="ECO:0000256" key="2">
    <source>
        <dbReference type="ARBA" id="ARBA00012483"/>
    </source>
</evidence>
<keyword evidence="6" id="KW-0964">Secreted</keyword>
<comment type="caution">
    <text evidence="8">The sequence shown here is derived from an EMBL/GenBank/DDBJ whole genome shotgun (WGS) entry which is preliminary data.</text>
</comment>
<keyword evidence="6" id="KW-0808">Transferase</keyword>
<keyword evidence="6" id="KW-1035">Host cytoplasm</keyword>
<keyword evidence="9" id="KW-1185">Reference proteome</keyword>
<feature type="domain" description="NEL" evidence="7">
    <location>
        <begin position="1928"/>
        <end position="2210"/>
    </location>
</feature>
<dbReference type="InterPro" id="IPR029487">
    <property type="entry name" value="NEL_dom"/>
</dbReference>
<dbReference type="RefSeq" id="WP_309255017.1">
    <property type="nucleotide sequence ID" value="NZ_JAVGXC010000011.1"/>
</dbReference>
<dbReference type="EMBL" id="JAVGXC010000011">
    <property type="protein sequence ID" value="MDR0190023.1"/>
    <property type="molecule type" value="Genomic_DNA"/>
</dbReference>
<evidence type="ECO:0000256" key="5">
    <source>
        <dbReference type="ARBA" id="ARBA00023026"/>
    </source>
</evidence>
<evidence type="ECO:0000256" key="4">
    <source>
        <dbReference type="ARBA" id="ARBA00022737"/>
    </source>
</evidence>
<dbReference type="PANTHER" id="PTHR48051:SF1">
    <property type="entry name" value="RAS SUPPRESSOR PROTEIN 1"/>
    <property type="match status" value="1"/>
</dbReference>
<evidence type="ECO:0000313" key="8">
    <source>
        <dbReference type="EMBL" id="MDR0190023.1"/>
    </source>
</evidence>
<dbReference type="InterPro" id="IPR003591">
    <property type="entry name" value="Leu-rich_rpt_typical-subtyp"/>
</dbReference>
<dbReference type="Pfam" id="PF14496">
    <property type="entry name" value="NEL"/>
    <property type="match status" value="1"/>
</dbReference>
<dbReference type="EC" id="2.3.2.27" evidence="2"/>
<dbReference type="Pfam" id="PF00560">
    <property type="entry name" value="LRR_1"/>
    <property type="match status" value="1"/>
</dbReference>
<accession>A0ABU1CRX3</accession>
<comment type="similarity">
    <text evidence="6">Belongs to the LRR-containing bacterial E3 ligase family.</text>
</comment>
<dbReference type="InterPro" id="IPR032675">
    <property type="entry name" value="LRR_dom_sf"/>
</dbReference>
<evidence type="ECO:0000313" key="9">
    <source>
        <dbReference type="Proteomes" id="UP001224477"/>
    </source>
</evidence>
<dbReference type="InterPro" id="IPR046673">
    <property type="entry name" value="ToxA_N"/>
</dbReference>
<evidence type="ECO:0000259" key="7">
    <source>
        <dbReference type="PROSITE" id="PS52053"/>
    </source>
</evidence>
<comment type="PTM">
    <text evidence="6">Ubiquitinated in the presence of host E1 ubiquitin-activating enzyme, E2 ubiquitin-conjugating enzyme and ubiquitin.</text>
</comment>
<proteinExistence type="inferred from homology"/>
<keyword evidence="5" id="KW-0843">Virulence</keyword>
<keyword evidence="4" id="KW-0677">Repeat</keyword>
<dbReference type="PANTHER" id="PTHR48051">
    <property type="match status" value="1"/>
</dbReference>